<dbReference type="Gene3D" id="3.40.190.10">
    <property type="entry name" value="Periplasmic binding protein-like II"/>
    <property type="match status" value="4"/>
</dbReference>
<dbReference type="HOGENOM" id="CLU_2029639_0_0_1"/>
<dbReference type="Pfam" id="PF23069">
    <property type="entry name" value="DUF7042"/>
    <property type="match status" value="1"/>
</dbReference>
<protein>
    <recommendedName>
        <fullName evidence="4">Transferrin-like domain-containing protein</fullName>
    </recommendedName>
</protein>
<dbReference type="Pfam" id="PF00405">
    <property type="entry name" value="Transferrin"/>
    <property type="match status" value="2"/>
</dbReference>
<dbReference type="InterPro" id="IPR055471">
    <property type="entry name" value="DUF7043"/>
</dbReference>
<dbReference type="GO" id="GO:0005886">
    <property type="term" value="C:plasma membrane"/>
    <property type="evidence" value="ECO:0007669"/>
    <property type="project" value="TreeGrafter"/>
</dbReference>
<dbReference type="PRINTS" id="PR00422">
    <property type="entry name" value="TRANSFERRIN"/>
</dbReference>
<evidence type="ECO:0000313" key="6">
    <source>
        <dbReference type="Proteomes" id="UP000015104"/>
    </source>
</evidence>
<dbReference type="SMART" id="SM00094">
    <property type="entry name" value="TR_FER"/>
    <property type="match status" value="2"/>
</dbReference>
<evidence type="ECO:0000313" key="5">
    <source>
        <dbReference type="EnsemblMetazoa" id="tetur14g00420.1"/>
    </source>
</evidence>
<evidence type="ECO:0000259" key="4">
    <source>
        <dbReference type="PROSITE" id="PS51408"/>
    </source>
</evidence>
<dbReference type="InterPro" id="IPR001156">
    <property type="entry name" value="Transferrin-like_dom"/>
</dbReference>
<dbReference type="CDD" id="cd13529">
    <property type="entry name" value="PBP2_transferrin"/>
    <property type="match status" value="2"/>
</dbReference>
<dbReference type="GO" id="GO:0005769">
    <property type="term" value="C:early endosome"/>
    <property type="evidence" value="ECO:0007669"/>
    <property type="project" value="TreeGrafter"/>
</dbReference>
<keyword evidence="2" id="KW-0964">Secreted</keyword>
<dbReference type="PROSITE" id="PS00205">
    <property type="entry name" value="TRANSFERRIN_LIKE_1"/>
    <property type="match status" value="1"/>
</dbReference>
<sequence>MNNHFCISGYFTQYSKGTPTKELIWCTINSAEQNKCRDWAEAIKRYPNSVPVGQYKSFEFNLKCEQASDKEHCMNLIENGRAHLVTLDPGEVFIAGRHHSLVPIIAERYGSTLEDYYYSVAVVRRSSSTHIKDIQDLKGKKACFPGVNQMAGWALPLARLINDGVLEVKDCNNIVKTAAKFFNQSCTPNALNDKNNPSGDNPESICALCHSKCSGSDEYANFEGAFKCLLDVGDIAFLKHSTVQLMSLRNQYSFRKNDLELLCPQGGRRSLDSYSDCNWGRSPAHAVVVFSSMLPEERKKVQEFLMQSIRVFNMARDYTYGQGYNSEKNSASSFALADYLAPQKYGDRANLLFSDDLNGFEPLSGPDQTFRNYLKKENYDLLSKELKKCPVPSARLCVVSAVEMKKCHQMVTTFRGAFLQPVLNCVVERSAIGCMEAIRRGRADLVMLDAADVYRAGHQYGLVPILTEKYDLTDPSYYVVAVAKKTDRESDLFFLKGKSSCHTGVGTAAGWVVPLGFLLSNNRMRSYGCDSLTAASQFFQKSCAPGALSPDYTTSDWGLNNLCDLCAGTSKYFCARDANEPFYGSTGALRCIVEGGGNVAFVKHTAILENTAGRNPALWSRNLIPSDFELLCRDGTRASYNESVKCNIGKVPGNAMVTSPLKPHQYITAYVNLFLTAQQYYGSKYSHDYTFKMFVSEDGYHDLIFSDATSQLIALPQDQRSYSTYLSQEFINSMKLTDSNLDALVKINSTHMEERWRPDIGTEKEEIYVCHQKKGSRYVMARLGINGCRKDFVCFDFATPQSNVIRYRKGQAMSSDQFGTICAWTNFDDDEEWKYDILLAAKPVAIKCPVAGKFRFTQKGEIPFTTRIRGGVTQSPRSTIVCKEKISDISVCDTDQKLMEIDAEYCISVDHRGTAVDYQSDPDHRMKCIGFWKEDLKSYLITYKKLMRSWLIASFF</sequence>
<evidence type="ECO:0000256" key="3">
    <source>
        <dbReference type="ARBA" id="ARBA00022737"/>
    </source>
</evidence>
<comment type="subcellular location">
    <subcellularLocation>
        <location evidence="1">Secreted</location>
    </subcellularLocation>
</comment>
<evidence type="ECO:0000256" key="2">
    <source>
        <dbReference type="ARBA" id="ARBA00022525"/>
    </source>
</evidence>
<feature type="domain" description="Transferrin-like" evidence="4">
    <location>
        <begin position="23"/>
        <end position="387"/>
    </location>
</feature>
<dbReference type="eggNOG" id="ENOG502QSZB">
    <property type="taxonomic scope" value="Eukaryota"/>
</dbReference>
<dbReference type="InterPro" id="IPR055470">
    <property type="entry name" value="DUF7042"/>
</dbReference>
<feature type="domain" description="Transferrin-like" evidence="4">
    <location>
        <begin position="394"/>
        <end position="739"/>
    </location>
</feature>
<dbReference type="EMBL" id="CAEY01000201">
    <property type="status" value="NOT_ANNOTATED_CDS"/>
    <property type="molecule type" value="Genomic_DNA"/>
</dbReference>
<dbReference type="AlphaFoldDB" id="T1KKY0"/>
<dbReference type="EnsemblMetazoa" id="tetur14g00420.1">
    <property type="protein sequence ID" value="tetur14g00420.1"/>
    <property type="gene ID" value="tetur14g00420"/>
</dbReference>
<dbReference type="GO" id="GO:0005615">
    <property type="term" value="C:extracellular space"/>
    <property type="evidence" value="ECO:0007669"/>
    <property type="project" value="TreeGrafter"/>
</dbReference>
<dbReference type="Proteomes" id="UP000015104">
    <property type="component" value="Unassembled WGS sequence"/>
</dbReference>
<evidence type="ECO:0000256" key="1">
    <source>
        <dbReference type="ARBA" id="ARBA00004613"/>
    </source>
</evidence>
<dbReference type="InterPro" id="IPR018195">
    <property type="entry name" value="Transferrin_Fe_BS"/>
</dbReference>
<accession>T1KKY0</accession>
<proteinExistence type="predicted"/>
<dbReference type="GO" id="GO:0006826">
    <property type="term" value="P:iron ion transport"/>
    <property type="evidence" value="ECO:0007669"/>
    <property type="project" value="TreeGrafter"/>
</dbReference>
<dbReference type="PANTHER" id="PTHR11485:SF29">
    <property type="entry name" value="TRANSFERRIN 2"/>
    <property type="match status" value="1"/>
</dbReference>
<keyword evidence="6" id="KW-1185">Reference proteome</keyword>
<name>T1KKY0_TETUR</name>
<dbReference type="GO" id="GO:0055037">
    <property type="term" value="C:recycling endosome"/>
    <property type="evidence" value="ECO:0007669"/>
    <property type="project" value="TreeGrafter"/>
</dbReference>
<dbReference type="PROSITE" id="PS51408">
    <property type="entry name" value="TRANSFERRIN_LIKE_4"/>
    <property type="match status" value="2"/>
</dbReference>
<dbReference type="FunFam" id="3.40.190.10:FF:000095">
    <property type="entry name" value="Lactotransferrin"/>
    <property type="match status" value="1"/>
</dbReference>
<reference evidence="6" key="1">
    <citation type="submission" date="2011-08" db="EMBL/GenBank/DDBJ databases">
        <authorList>
            <person name="Rombauts S."/>
        </authorList>
    </citation>
    <scope>NUCLEOTIDE SEQUENCE</scope>
    <source>
        <strain evidence="6">London</strain>
    </source>
</reference>
<keyword evidence="3" id="KW-0677">Repeat</keyword>
<dbReference type="PANTHER" id="PTHR11485">
    <property type="entry name" value="TRANSFERRIN"/>
    <property type="match status" value="1"/>
</dbReference>
<dbReference type="SUPFAM" id="SSF53850">
    <property type="entry name" value="Periplasmic binding protein-like II"/>
    <property type="match status" value="2"/>
</dbReference>
<reference evidence="5" key="2">
    <citation type="submission" date="2015-06" db="UniProtKB">
        <authorList>
            <consortium name="EnsemblMetazoa"/>
        </authorList>
    </citation>
    <scope>IDENTIFICATION</scope>
</reference>
<organism evidence="5 6">
    <name type="scientific">Tetranychus urticae</name>
    <name type="common">Two-spotted spider mite</name>
    <dbReference type="NCBI Taxonomy" id="32264"/>
    <lineage>
        <taxon>Eukaryota</taxon>
        <taxon>Metazoa</taxon>
        <taxon>Ecdysozoa</taxon>
        <taxon>Arthropoda</taxon>
        <taxon>Chelicerata</taxon>
        <taxon>Arachnida</taxon>
        <taxon>Acari</taxon>
        <taxon>Acariformes</taxon>
        <taxon>Trombidiformes</taxon>
        <taxon>Prostigmata</taxon>
        <taxon>Eleutherengona</taxon>
        <taxon>Raphignathae</taxon>
        <taxon>Tetranychoidea</taxon>
        <taxon>Tetranychidae</taxon>
        <taxon>Tetranychus</taxon>
    </lineage>
</organism>
<dbReference type="Pfam" id="PF23070">
    <property type="entry name" value="DUF7043"/>
    <property type="match status" value="1"/>
</dbReference>